<sequence length="54" mass="6585">MPISRLAAFKHRVLPRLRRGLDQRVLIYVPEFYDLEELRLLFKTESLDFCYINE</sequence>
<organism evidence="1 2">
    <name type="scientific">Protopolystoma xenopodis</name>
    <dbReference type="NCBI Taxonomy" id="117903"/>
    <lineage>
        <taxon>Eukaryota</taxon>
        <taxon>Metazoa</taxon>
        <taxon>Spiralia</taxon>
        <taxon>Lophotrochozoa</taxon>
        <taxon>Platyhelminthes</taxon>
        <taxon>Monogenea</taxon>
        <taxon>Polyopisthocotylea</taxon>
        <taxon>Polystomatidea</taxon>
        <taxon>Polystomatidae</taxon>
        <taxon>Protopolystoma</taxon>
    </lineage>
</organism>
<dbReference type="EMBL" id="CAAALY010090706">
    <property type="protein sequence ID" value="VEL27890.1"/>
    <property type="molecule type" value="Genomic_DNA"/>
</dbReference>
<reference evidence="1" key="1">
    <citation type="submission" date="2018-11" db="EMBL/GenBank/DDBJ databases">
        <authorList>
            <consortium name="Pathogen Informatics"/>
        </authorList>
    </citation>
    <scope>NUCLEOTIDE SEQUENCE</scope>
</reference>
<accession>A0A3S5CQE0</accession>
<gene>
    <name evidence="1" type="ORF">PXEA_LOCUS21330</name>
</gene>
<dbReference type="AlphaFoldDB" id="A0A3S5CQE0"/>
<evidence type="ECO:0000313" key="1">
    <source>
        <dbReference type="EMBL" id="VEL27890.1"/>
    </source>
</evidence>
<name>A0A3S5CQE0_9PLAT</name>
<dbReference type="OrthoDB" id="6254883at2759"/>
<keyword evidence="2" id="KW-1185">Reference proteome</keyword>
<proteinExistence type="predicted"/>
<dbReference type="Proteomes" id="UP000784294">
    <property type="component" value="Unassembled WGS sequence"/>
</dbReference>
<evidence type="ECO:0000313" key="2">
    <source>
        <dbReference type="Proteomes" id="UP000784294"/>
    </source>
</evidence>
<comment type="caution">
    <text evidence="1">The sequence shown here is derived from an EMBL/GenBank/DDBJ whole genome shotgun (WGS) entry which is preliminary data.</text>
</comment>
<protein>
    <submittedName>
        <fullName evidence="1">Uncharacterized protein</fullName>
    </submittedName>
</protein>